<evidence type="ECO:0000313" key="3">
    <source>
        <dbReference type="EMBL" id="CAF4210062.1"/>
    </source>
</evidence>
<dbReference type="EMBL" id="CAJNOK010026476">
    <property type="protein sequence ID" value="CAF1403661.1"/>
    <property type="molecule type" value="Genomic_DNA"/>
</dbReference>
<sequence length="394" mass="46072">MLRLDKNKIDEYNLSYNGQKLEGDTELYNFKSIIDTSTLIVFDFIPSKSCSSNVKANVSDINAFLLFIRLLIQSIVFDTKYDERFHYYYNRESFNGEKSIIFLVTILPLIDDKYTKNALPIPLQIDDEECSEHACKCLLVDILTEHIRINFILPKKLEMSVLQNIYKDDISQFCNKVKSTIESINVPKLSDSEAIPYCMNLVLFHLYYTINNECHVWPLEVYWPFALMFFGIFILYLYILRKLFVKEKKDSRFTIIHQNVYLKLMVTQLDENVKEKKQSSKYKQCKNVLKIIGGILVGLIIFLHASIPSISRKFFPLIAYSANYSCPWYVQSIKYSYMSIGGLFYAAFVGMIVDSIIKYDRLYTKLNIVKLDAKKYYYDVESNNDLNLLSEKGL</sequence>
<dbReference type="AlphaFoldDB" id="A0A8S2S7L1"/>
<keyword evidence="1" id="KW-1133">Transmembrane helix</keyword>
<dbReference type="Proteomes" id="UP000677228">
    <property type="component" value="Unassembled WGS sequence"/>
</dbReference>
<feature type="transmembrane region" description="Helical" evidence="1">
    <location>
        <begin position="287"/>
        <end position="307"/>
    </location>
</feature>
<feature type="transmembrane region" description="Helical" evidence="1">
    <location>
        <begin position="337"/>
        <end position="357"/>
    </location>
</feature>
<gene>
    <name evidence="2" type="ORF">OVA965_LOCUS33125</name>
    <name evidence="3" type="ORF">TMI583_LOCUS34008</name>
</gene>
<feature type="non-terminal residue" evidence="3">
    <location>
        <position position="1"/>
    </location>
</feature>
<dbReference type="Proteomes" id="UP000682733">
    <property type="component" value="Unassembled WGS sequence"/>
</dbReference>
<keyword evidence="1" id="KW-0812">Transmembrane</keyword>
<evidence type="ECO:0000313" key="2">
    <source>
        <dbReference type="EMBL" id="CAF1403661.1"/>
    </source>
</evidence>
<proteinExistence type="predicted"/>
<feature type="transmembrane region" description="Helical" evidence="1">
    <location>
        <begin position="222"/>
        <end position="240"/>
    </location>
</feature>
<dbReference type="EMBL" id="CAJOBA010048211">
    <property type="protein sequence ID" value="CAF4210062.1"/>
    <property type="molecule type" value="Genomic_DNA"/>
</dbReference>
<protein>
    <submittedName>
        <fullName evidence="3">Uncharacterized protein</fullName>
    </submittedName>
</protein>
<organism evidence="3 4">
    <name type="scientific">Didymodactylos carnosus</name>
    <dbReference type="NCBI Taxonomy" id="1234261"/>
    <lineage>
        <taxon>Eukaryota</taxon>
        <taxon>Metazoa</taxon>
        <taxon>Spiralia</taxon>
        <taxon>Gnathifera</taxon>
        <taxon>Rotifera</taxon>
        <taxon>Eurotatoria</taxon>
        <taxon>Bdelloidea</taxon>
        <taxon>Philodinida</taxon>
        <taxon>Philodinidae</taxon>
        <taxon>Didymodactylos</taxon>
    </lineage>
</organism>
<comment type="caution">
    <text evidence="3">The sequence shown here is derived from an EMBL/GenBank/DDBJ whole genome shotgun (WGS) entry which is preliminary data.</text>
</comment>
<reference evidence="3" key="1">
    <citation type="submission" date="2021-02" db="EMBL/GenBank/DDBJ databases">
        <authorList>
            <person name="Nowell W R."/>
        </authorList>
    </citation>
    <scope>NUCLEOTIDE SEQUENCE</scope>
</reference>
<accession>A0A8S2S7L1</accession>
<keyword evidence="1" id="KW-0472">Membrane</keyword>
<evidence type="ECO:0000313" key="4">
    <source>
        <dbReference type="Proteomes" id="UP000682733"/>
    </source>
</evidence>
<evidence type="ECO:0000256" key="1">
    <source>
        <dbReference type="SAM" id="Phobius"/>
    </source>
</evidence>
<name>A0A8S2S7L1_9BILA</name>